<comment type="caution">
    <text evidence="6">The sequence shown here is derived from an EMBL/GenBank/DDBJ whole genome shotgun (WGS) entry which is preliminary data.</text>
</comment>
<dbReference type="GO" id="GO:0016705">
    <property type="term" value="F:oxidoreductase activity, acting on paired donors, with incorporation or reduction of molecular oxygen"/>
    <property type="evidence" value="ECO:0007669"/>
    <property type="project" value="InterPro"/>
</dbReference>
<reference evidence="6 7" key="1">
    <citation type="journal article" date="2012" name="J. Bacteriol.">
        <title>Complete Genome Sequence of Mycobacterium vaccae Type Strain ATCC 25954.</title>
        <authorList>
            <person name="Ho Y.S."/>
            <person name="Adroub S.A."/>
            <person name="Abadi M."/>
            <person name="Al Alwan B."/>
            <person name="Alkhateeb R."/>
            <person name="Gao G."/>
            <person name="Ragab A."/>
            <person name="Ali S."/>
            <person name="van Soolingen D."/>
            <person name="Bitter W."/>
            <person name="Pain A."/>
            <person name="Abdallah A.M."/>
        </authorList>
    </citation>
    <scope>NUCLEOTIDE SEQUENCE [LARGE SCALE GENOMIC DNA]</scope>
    <source>
        <strain evidence="6 7">ATCC 25954</strain>
    </source>
</reference>
<dbReference type="PANTHER" id="PTHR30011:SF16">
    <property type="entry name" value="C2H2 FINGER DOMAIN TRANSCRIPTION FACTOR (EUROFUNG)-RELATED"/>
    <property type="match status" value="1"/>
</dbReference>
<evidence type="ECO:0000256" key="1">
    <source>
        <dbReference type="ARBA" id="ARBA00022630"/>
    </source>
</evidence>
<protein>
    <submittedName>
        <fullName evidence="6">Nitrilotriacetate monooxygenase subunit A</fullName>
    </submittedName>
</protein>
<organism evidence="6 7">
    <name type="scientific">Mycolicibacterium vaccae ATCC 25954</name>
    <dbReference type="NCBI Taxonomy" id="1194972"/>
    <lineage>
        <taxon>Bacteria</taxon>
        <taxon>Bacillati</taxon>
        <taxon>Actinomycetota</taxon>
        <taxon>Actinomycetes</taxon>
        <taxon>Mycobacteriales</taxon>
        <taxon>Mycobacteriaceae</taxon>
        <taxon>Mycolicibacterium</taxon>
    </lineage>
</organism>
<dbReference type="PANTHER" id="PTHR30011">
    <property type="entry name" value="ALKANESULFONATE MONOOXYGENASE-RELATED"/>
    <property type="match status" value="1"/>
</dbReference>
<dbReference type="Proteomes" id="UP000006072">
    <property type="component" value="Unassembled WGS sequence"/>
</dbReference>
<dbReference type="InterPro" id="IPR051260">
    <property type="entry name" value="Diverse_substr_monoxygenases"/>
</dbReference>
<feature type="domain" description="Luciferase-like" evidence="5">
    <location>
        <begin position="14"/>
        <end position="213"/>
    </location>
</feature>
<dbReference type="InterPro" id="IPR011251">
    <property type="entry name" value="Luciferase-like_dom"/>
</dbReference>
<keyword evidence="1" id="KW-0285">Flavoprotein</keyword>
<dbReference type="AlphaFoldDB" id="K0V2E1"/>
<evidence type="ECO:0000259" key="5">
    <source>
        <dbReference type="Pfam" id="PF00296"/>
    </source>
</evidence>
<keyword evidence="4 6" id="KW-0503">Monooxygenase</keyword>
<dbReference type="eggNOG" id="COG2141">
    <property type="taxonomic scope" value="Bacteria"/>
</dbReference>
<dbReference type="SUPFAM" id="SSF51679">
    <property type="entry name" value="Bacterial luciferase-like"/>
    <property type="match status" value="1"/>
</dbReference>
<dbReference type="Pfam" id="PF00296">
    <property type="entry name" value="Bac_luciferase"/>
    <property type="match status" value="1"/>
</dbReference>
<dbReference type="GO" id="GO:0004497">
    <property type="term" value="F:monooxygenase activity"/>
    <property type="evidence" value="ECO:0007669"/>
    <property type="project" value="UniProtKB-KW"/>
</dbReference>
<accession>K0V2E1</accession>
<dbReference type="Gene3D" id="3.20.20.30">
    <property type="entry name" value="Luciferase-like domain"/>
    <property type="match status" value="2"/>
</dbReference>
<evidence type="ECO:0000256" key="3">
    <source>
        <dbReference type="ARBA" id="ARBA00023002"/>
    </source>
</evidence>
<keyword evidence="3" id="KW-0560">Oxidoreductase</keyword>
<keyword evidence="2" id="KW-0288">FMN</keyword>
<proteinExistence type="predicted"/>
<dbReference type="HOGENOM" id="CLU_896927_0_0_11"/>
<evidence type="ECO:0000313" key="6">
    <source>
        <dbReference type="EMBL" id="EJZ09043.1"/>
    </source>
</evidence>
<evidence type="ECO:0000256" key="4">
    <source>
        <dbReference type="ARBA" id="ARBA00023033"/>
    </source>
</evidence>
<dbReference type="PATRIC" id="fig|1194972.3.peg.2682"/>
<sequence>MSVTHLLLHPEPDTGDSDLSWLYRAIHAAETAVFDAVLAPLPGPAVPAEPSTLLANLVPRTTGIGLIAQVSAQYVAPYNQARMLNTLDNLSRGRAGWRLVDAAEDSAAALHPATTPETQRWLRAAEFVTVLQKLWESWEDGAVVADIESGVYVDADLLHPIDHSGEFFRVAGPLNLPRSPQLHPPLLVGVDSAATAELARTHADVAVLTGEHPVDAPLVLREITPDLSEPAALAVRLATGDGFVLHLTAAGTELFTREVLPRLRDLGVVRDRYETSTLRGHLGLAAAVPVGVPQ</sequence>
<evidence type="ECO:0000313" key="7">
    <source>
        <dbReference type="Proteomes" id="UP000006072"/>
    </source>
</evidence>
<keyword evidence="7" id="KW-1185">Reference proteome</keyword>
<gene>
    <name evidence="6" type="ORF">MVAC_13426</name>
</gene>
<dbReference type="InterPro" id="IPR036661">
    <property type="entry name" value="Luciferase-like_sf"/>
</dbReference>
<name>K0V2E1_MYCVA</name>
<evidence type="ECO:0000256" key="2">
    <source>
        <dbReference type="ARBA" id="ARBA00022643"/>
    </source>
</evidence>
<dbReference type="EMBL" id="ALQA01000025">
    <property type="protein sequence ID" value="EJZ09043.1"/>
    <property type="molecule type" value="Genomic_DNA"/>
</dbReference>